<dbReference type="InterPro" id="IPR020845">
    <property type="entry name" value="AMP-binding_CS"/>
</dbReference>
<organism evidence="5 6">
    <name type="scientific">Rothia aerolata</name>
    <dbReference type="NCBI Taxonomy" id="1812262"/>
    <lineage>
        <taxon>Bacteria</taxon>
        <taxon>Bacillati</taxon>
        <taxon>Actinomycetota</taxon>
        <taxon>Actinomycetes</taxon>
        <taxon>Micrococcales</taxon>
        <taxon>Micrococcaceae</taxon>
        <taxon>Rothia</taxon>
    </lineage>
</organism>
<dbReference type="GO" id="GO:0006631">
    <property type="term" value="P:fatty acid metabolic process"/>
    <property type="evidence" value="ECO:0007669"/>
    <property type="project" value="TreeGrafter"/>
</dbReference>
<evidence type="ECO:0000313" key="6">
    <source>
        <dbReference type="Proteomes" id="UP000600171"/>
    </source>
</evidence>
<dbReference type="Gene3D" id="3.30.300.30">
    <property type="match status" value="1"/>
</dbReference>
<dbReference type="InterPro" id="IPR045851">
    <property type="entry name" value="AMP-bd_C_sf"/>
</dbReference>
<dbReference type="GO" id="GO:0031956">
    <property type="term" value="F:medium-chain fatty acid-CoA ligase activity"/>
    <property type="evidence" value="ECO:0007669"/>
    <property type="project" value="TreeGrafter"/>
</dbReference>
<evidence type="ECO:0000313" key="5">
    <source>
        <dbReference type="EMBL" id="GGH63884.1"/>
    </source>
</evidence>
<evidence type="ECO:0000259" key="3">
    <source>
        <dbReference type="Pfam" id="PF00501"/>
    </source>
</evidence>
<dbReference type="InterPro" id="IPR025110">
    <property type="entry name" value="AMP-bd_C"/>
</dbReference>
<dbReference type="PANTHER" id="PTHR43201">
    <property type="entry name" value="ACYL-COA SYNTHETASE"/>
    <property type="match status" value="1"/>
</dbReference>
<protein>
    <submittedName>
        <fullName evidence="5">Long-chain-fatty-acid--CoA ligase</fullName>
    </submittedName>
</protein>
<gene>
    <name evidence="5" type="primary">fadD</name>
    <name evidence="5" type="ORF">GCM10007359_15630</name>
</gene>
<evidence type="ECO:0000256" key="1">
    <source>
        <dbReference type="ARBA" id="ARBA00006432"/>
    </source>
</evidence>
<dbReference type="PROSITE" id="PS00455">
    <property type="entry name" value="AMP_BINDING"/>
    <property type="match status" value="1"/>
</dbReference>
<dbReference type="AlphaFoldDB" id="A0A917MTV7"/>
<comment type="caution">
    <text evidence="5">The sequence shown here is derived from an EMBL/GenBank/DDBJ whole genome shotgun (WGS) entry which is preliminary data.</text>
</comment>
<reference evidence="5 6" key="1">
    <citation type="journal article" date="2014" name="Int. J. Syst. Evol. Microbiol.">
        <title>Complete genome sequence of Corynebacterium casei LMG S-19264T (=DSM 44701T), isolated from a smear-ripened cheese.</title>
        <authorList>
            <consortium name="US DOE Joint Genome Institute (JGI-PGF)"/>
            <person name="Walter F."/>
            <person name="Albersmeier A."/>
            <person name="Kalinowski J."/>
            <person name="Ruckert C."/>
        </authorList>
    </citation>
    <scope>NUCLEOTIDE SEQUENCE [LARGE SCALE GENOMIC DNA]</scope>
    <source>
        <strain evidence="5 6">CCM 8669</strain>
    </source>
</reference>
<dbReference type="Pfam" id="PF13193">
    <property type="entry name" value="AMP-binding_C"/>
    <property type="match status" value="1"/>
</dbReference>
<comment type="similarity">
    <text evidence="1">Belongs to the ATP-dependent AMP-binding enzyme family.</text>
</comment>
<dbReference type="InterPro" id="IPR042099">
    <property type="entry name" value="ANL_N_sf"/>
</dbReference>
<accession>A0A917MTV7</accession>
<dbReference type="EMBL" id="BMDC01000002">
    <property type="protein sequence ID" value="GGH63884.1"/>
    <property type="molecule type" value="Genomic_DNA"/>
</dbReference>
<dbReference type="Proteomes" id="UP000600171">
    <property type="component" value="Unassembled WGS sequence"/>
</dbReference>
<evidence type="ECO:0000256" key="2">
    <source>
        <dbReference type="ARBA" id="ARBA00022598"/>
    </source>
</evidence>
<dbReference type="Gene3D" id="3.40.50.12780">
    <property type="entry name" value="N-terminal domain of ligase-like"/>
    <property type="match status" value="1"/>
</dbReference>
<dbReference type="Pfam" id="PF00501">
    <property type="entry name" value="AMP-binding"/>
    <property type="match status" value="1"/>
</dbReference>
<name>A0A917MTV7_9MICC</name>
<sequence length="498" mass="53730">MREKQSENNLASLLAVGEPGNLALCGQNREITYEELNQLVAAGRDWLTDRGVQPGDRVALSLPNVAPMPVFYYALLSLGAIVVPLNPLLSAREVSFHLKNSGARLLVGWQGTRAEQEKEAIETEAELVFIGPDSRLEPSQKSWEPAPVYADEPAVLLYTSGTTGKPKGATLTHRNLLSNARTVAETFIYIPEDVFFGGLPLFHAFGQTVSMNAVFAAGATIALLARFTPADAAALCESAGVSVLAAVPSMYGALAKHLEDRDVSGLHGSLRFGISGGSALPASVHEDFNRLLDCPIYEGYGLSETSPVVTFNQARFGLVVGSVGRPLPGVEVAVRAESGAELPSGEPGQLWVRGENVMAGYWQDDAATAASFDGDWFATGDIARIDDEGNVYIVDRIKDMILRNGYSIYPREIEDVIYTHPGVHLVAVVGKPSDRVGEEVCAVLVPKSELDLPQQEQLVAELDELCRTKLAAYKYPRQFKIVSELPLGPTGKILKREL</sequence>
<keyword evidence="6" id="KW-1185">Reference proteome</keyword>
<dbReference type="CDD" id="cd05936">
    <property type="entry name" value="FC-FACS_FadD_like"/>
    <property type="match status" value="1"/>
</dbReference>
<proteinExistence type="inferred from homology"/>
<dbReference type="SUPFAM" id="SSF56801">
    <property type="entry name" value="Acetyl-CoA synthetase-like"/>
    <property type="match status" value="1"/>
</dbReference>
<dbReference type="PANTHER" id="PTHR43201:SF5">
    <property type="entry name" value="MEDIUM-CHAIN ACYL-COA LIGASE ACSF2, MITOCHONDRIAL"/>
    <property type="match status" value="1"/>
</dbReference>
<feature type="domain" description="AMP-dependent synthetase/ligase" evidence="3">
    <location>
        <begin position="18"/>
        <end position="362"/>
    </location>
</feature>
<keyword evidence="2 5" id="KW-0436">Ligase</keyword>
<evidence type="ECO:0000259" key="4">
    <source>
        <dbReference type="Pfam" id="PF13193"/>
    </source>
</evidence>
<dbReference type="RefSeq" id="WP_229723139.1">
    <property type="nucleotide sequence ID" value="NZ_BMDC01000002.1"/>
</dbReference>
<feature type="domain" description="AMP-binding enzyme C-terminal" evidence="4">
    <location>
        <begin position="412"/>
        <end position="492"/>
    </location>
</feature>
<dbReference type="InterPro" id="IPR000873">
    <property type="entry name" value="AMP-dep_synth/lig_dom"/>
</dbReference>